<reference evidence="3 4" key="1">
    <citation type="submission" date="2024-02" db="EMBL/GenBank/DDBJ databases">
        <authorList>
            <person name="Chen Y."/>
            <person name="Shah S."/>
            <person name="Dougan E. K."/>
            <person name="Thang M."/>
            <person name="Chan C."/>
        </authorList>
    </citation>
    <scope>NUCLEOTIDE SEQUENCE [LARGE SCALE GENOMIC DNA]</scope>
</reference>
<gene>
    <name evidence="3" type="ORF">SCF082_LOCUS36828</name>
</gene>
<dbReference type="EMBL" id="CAXAMM010036880">
    <property type="protein sequence ID" value="CAK9076378.1"/>
    <property type="molecule type" value="Genomic_DNA"/>
</dbReference>
<accession>A0ABP0PK24</accession>
<keyword evidence="4" id="KW-1185">Reference proteome</keyword>
<feature type="region of interest" description="Disordered" evidence="1">
    <location>
        <begin position="75"/>
        <end position="104"/>
    </location>
</feature>
<evidence type="ECO:0000256" key="1">
    <source>
        <dbReference type="SAM" id="MobiDB-lite"/>
    </source>
</evidence>
<evidence type="ECO:0000313" key="4">
    <source>
        <dbReference type="Proteomes" id="UP001642464"/>
    </source>
</evidence>
<feature type="chain" id="PRO_5045315035" description="Transmembrane protein" evidence="2">
    <location>
        <begin position="27"/>
        <end position="305"/>
    </location>
</feature>
<protein>
    <recommendedName>
        <fullName evidence="5">Transmembrane protein</fullName>
    </recommendedName>
</protein>
<evidence type="ECO:0008006" key="5">
    <source>
        <dbReference type="Google" id="ProtNLM"/>
    </source>
</evidence>
<comment type="caution">
    <text evidence="3">The sequence shown here is derived from an EMBL/GenBank/DDBJ whole genome shotgun (WGS) entry which is preliminary data.</text>
</comment>
<feature type="signal peptide" evidence="2">
    <location>
        <begin position="1"/>
        <end position="26"/>
    </location>
</feature>
<sequence length="305" mass="33205">MATPHRAKFRLLAVLVLLLCTPFCSVFLTATSKIVRYAVTRYARNASSSSFESGLSIEEMLNLAGKRKSAGLSLGSSLAQQDSETEDVDGENEDAPGKPGKGRPKVLIPEVLPVLSPNGAGTFGRQELATLPCVFCPSEEGTREIGAQIDLQFWQNPYQLLWSHALKQTAGAVAVRFSKGSLRRSPHVFALWPAEMGESGLRGLNLGMYNLSVKSVNPFPVVRLLGVNEDGGRDPSDLHSFLRRYPERKDDIQWLPFGCGCGCPWGIIASLMLTSESSAFCPCKVRSSNLKGKASNIIKHPFRHG</sequence>
<name>A0ABP0PK24_9DINO</name>
<keyword evidence="2" id="KW-0732">Signal</keyword>
<proteinExistence type="predicted"/>
<dbReference type="Proteomes" id="UP001642464">
    <property type="component" value="Unassembled WGS sequence"/>
</dbReference>
<organism evidence="3 4">
    <name type="scientific">Durusdinium trenchii</name>
    <dbReference type="NCBI Taxonomy" id="1381693"/>
    <lineage>
        <taxon>Eukaryota</taxon>
        <taxon>Sar</taxon>
        <taxon>Alveolata</taxon>
        <taxon>Dinophyceae</taxon>
        <taxon>Suessiales</taxon>
        <taxon>Symbiodiniaceae</taxon>
        <taxon>Durusdinium</taxon>
    </lineage>
</organism>
<evidence type="ECO:0000256" key="2">
    <source>
        <dbReference type="SAM" id="SignalP"/>
    </source>
</evidence>
<feature type="compositionally biased region" description="Acidic residues" evidence="1">
    <location>
        <begin position="83"/>
        <end position="94"/>
    </location>
</feature>
<evidence type="ECO:0000313" key="3">
    <source>
        <dbReference type="EMBL" id="CAK9076378.1"/>
    </source>
</evidence>